<gene>
    <name evidence="2" type="ORF">PITCH_A1800041</name>
</gene>
<evidence type="ECO:0000259" key="1">
    <source>
        <dbReference type="Pfam" id="PF08241"/>
    </source>
</evidence>
<reference evidence="2" key="1">
    <citation type="submission" date="2018-01" db="EMBL/GenBank/DDBJ databases">
        <authorList>
            <person name="Regsiter A."/>
            <person name="William W."/>
        </authorList>
    </citation>
    <scope>NUCLEOTIDE SEQUENCE</scope>
    <source>
        <strain evidence="2">TRIP AH-1</strain>
    </source>
</reference>
<evidence type="ECO:0000313" key="2">
    <source>
        <dbReference type="EMBL" id="SPD73355.1"/>
    </source>
</evidence>
<name>A0A445MV53_9BACT</name>
<dbReference type="Gene3D" id="3.40.50.150">
    <property type="entry name" value="Vaccinia Virus protein VP39"/>
    <property type="match status" value="1"/>
</dbReference>
<dbReference type="AlphaFoldDB" id="A0A445MV53"/>
<sequence length="353" mass="40876">MIHECKQQHDIMSKSKLTYSPDDFTRFDESNDFTFYSQDRFVNHLDSLALSSVRSLIGELVIEDNPVILDLMAGWDSHIPESIRSKKVVGLGLNRNELDNNPALNQVVIHDINADPILPFPDDTFDVVVNTLSIAYIKRPFEVFSEVGRILRQGGLFLVIFSNRMFLKKAVKIWREADDDERIILVEDFFNTTGKFEKPTLFISRGKPRPESDKYFHLGIPSDPVYALYADKKSTFTRRNPRPNITSAYGKPLDNRELRAREKSVGKTLCCPHCGERLSKWAVPDNPFCQTWDNEYMFICFNDHCPYYVRGWELMYRQTNKTMSYRFMYNPDKDCTMPIPVPSAKALKDGIIL</sequence>
<dbReference type="PANTHER" id="PTHR43036">
    <property type="entry name" value="OSJNBB0011N17.9 PROTEIN"/>
    <property type="match status" value="1"/>
</dbReference>
<dbReference type="InterPro" id="IPR029063">
    <property type="entry name" value="SAM-dependent_MTases_sf"/>
</dbReference>
<dbReference type="InterPro" id="IPR013216">
    <property type="entry name" value="Methyltransf_11"/>
</dbReference>
<proteinExistence type="predicted"/>
<accession>A0A445MV53</accession>
<protein>
    <submittedName>
        <fullName evidence="2">Methyltransferase domain protein</fullName>
    </submittedName>
</protein>
<feature type="domain" description="Methyltransferase type 11" evidence="1">
    <location>
        <begin position="88"/>
        <end position="158"/>
    </location>
</feature>
<dbReference type="Pfam" id="PF08241">
    <property type="entry name" value="Methyltransf_11"/>
    <property type="match status" value="1"/>
</dbReference>
<dbReference type="CDD" id="cd02440">
    <property type="entry name" value="AdoMet_MTases"/>
    <property type="match status" value="1"/>
</dbReference>
<organism evidence="2">
    <name type="scientific">uncultured Desulfobacterium sp</name>
    <dbReference type="NCBI Taxonomy" id="201089"/>
    <lineage>
        <taxon>Bacteria</taxon>
        <taxon>Pseudomonadati</taxon>
        <taxon>Thermodesulfobacteriota</taxon>
        <taxon>Desulfobacteria</taxon>
        <taxon>Desulfobacterales</taxon>
        <taxon>Desulfobacteriaceae</taxon>
        <taxon>Desulfobacterium</taxon>
        <taxon>environmental samples</taxon>
    </lineage>
</organism>
<dbReference type="SUPFAM" id="SSF53335">
    <property type="entry name" value="S-adenosyl-L-methionine-dependent methyltransferases"/>
    <property type="match status" value="1"/>
</dbReference>
<keyword evidence="2" id="KW-0489">Methyltransferase</keyword>
<dbReference type="EMBL" id="OJIN01000091">
    <property type="protein sequence ID" value="SPD73355.1"/>
    <property type="molecule type" value="Genomic_DNA"/>
</dbReference>
<dbReference type="PANTHER" id="PTHR43036:SF2">
    <property type="entry name" value="OS04G0481300 PROTEIN"/>
    <property type="match status" value="1"/>
</dbReference>
<keyword evidence="2" id="KW-0808">Transferase</keyword>
<dbReference type="GO" id="GO:0032259">
    <property type="term" value="P:methylation"/>
    <property type="evidence" value="ECO:0007669"/>
    <property type="project" value="UniProtKB-KW"/>
</dbReference>
<dbReference type="GO" id="GO:0008757">
    <property type="term" value="F:S-adenosylmethionine-dependent methyltransferase activity"/>
    <property type="evidence" value="ECO:0007669"/>
    <property type="project" value="InterPro"/>
</dbReference>